<comment type="subunit">
    <text evidence="12">Interacts with the Sec translocase complex via SecD. Specifically interacts with transmembrane segments of nascent integral membrane proteins during membrane integration.</text>
</comment>
<keyword evidence="7" id="KW-0653">Protein transport</keyword>
<evidence type="ECO:0000256" key="5">
    <source>
        <dbReference type="ARBA" id="ARBA00022475"/>
    </source>
</evidence>
<dbReference type="GO" id="GO:0032977">
    <property type="term" value="F:membrane insertase activity"/>
    <property type="evidence" value="ECO:0007669"/>
    <property type="project" value="InterPro"/>
</dbReference>
<feature type="transmembrane region" description="Helical" evidence="18">
    <location>
        <begin position="205"/>
        <end position="229"/>
    </location>
</feature>
<evidence type="ECO:0000256" key="17">
    <source>
        <dbReference type="SAM" id="MobiDB-lite"/>
    </source>
</evidence>
<keyword evidence="10" id="KW-0143">Chaperone</keyword>
<keyword evidence="6 16" id="KW-0812">Transmembrane</keyword>
<evidence type="ECO:0000256" key="16">
    <source>
        <dbReference type="RuleBase" id="RU003945"/>
    </source>
</evidence>
<dbReference type="Pfam" id="PF02096">
    <property type="entry name" value="60KD_IMP"/>
    <property type="match status" value="1"/>
</dbReference>
<evidence type="ECO:0000256" key="18">
    <source>
        <dbReference type="SAM" id="Phobius"/>
    </source>
</evidence>
<keyword evidence="5" id="KW-1003">Cell membrane</keyword>
<evidence type="ECO:0000256" key="7">
    <source>
        <dbReference type="ARBA" id="ARBA00022927"/>
    </source>
</evidence>
<proteinExistence type="inferred from homology"/>
<dbReference type="GO" id="GO:0005886">
    <property type="term" value="C:plasma membrane"/>
    <property type="evidence" value="ECO:0007669"/>
    <property type="project" value="UniProtKB-SubCell"/>
</dbReference>
<dbReference type="KEGG" id="abam:B1s21122_00150"/>
<feature type="region of interest" description="Disordered" evidence="17">
    <location>
        <begin position="266"/>
        <end position="305"/>
    </location>
</feature>
<comment type="similarity">
    <text evidence="2">Belongs to the OXA1/ALB3/YidC family. Type 1 subfamily.</text>
</comment>
<name>A0A286S9J3_9ACTN</name>
<evidence type="ECO:0000256" key="2">
    <source>
        <dbReference type="ARBA" id="ARBA00010527"/>
    </source>
</evidence>
<gene>
    <name evidence="20" type="ORF">B1s21122_00150</name>
</gene>
<protein>
    <recommendedName>
        <fullName evidence="3">Membrane protein insertase YidC</fullName>
    </recommendedName>
    <alternativeName>
        <fullName evidence="15">Foldase YidC</fullName>
    </alternativeName>
    <alternativeName>
        <fullName evidence="14">Membrane integrase YidC</fullName>
    </alternativeName>
    <alternativeName>
        <fullName evidence="13">Membrane protein YidC</fullName>
    </alternativeName>
</protein>
<dbReference type="EMBL" id="CP016768">
    <property type="protein sequence ID" value="ASY08787.1"/>
    <property type="molecule type" value="Genomic_DNA"/>
</dbReference>
<evidence type="ECO:0000259" key="19">
    <source>
        <dbReference type="Pfam" id="PF02096"/>
    </source>
</evidence>
<evidence type="ECO:0000256" key="6">
    <source>
        <dbReference type="ARBA" id="ARBA00022692"/>
    </source>
</evidence>
<evidence type="ECO:0000256" key="9">
    <source>
        <dbReference type="ARBA" id="ARBA00023136"/>
    </source>
</evidence>
<feature type="transmembrane region" description="Helical" evidence="18">
    <location>
        <begin position="99"/>
        <end position="120"/>
    </location>
</feature>
<feature type="transmembrane region" description="Helical" evidence="18">
    <location>
        <begin position="32"/>
        <end position="54"/>
    </location>
</feature>
<keyword evidence="4" id="KW-0813">Transport</keyword>
<dbReference type="NCBIfam" id="TIGR03592">
    <property type="entry name" value="yidC_oxa1_cterm"/>
    <property type="match status" value="1"/>
</dbReference>
<dbReference type="GO" id="GO:0051205">
    <property type="term" value="P:protein insertion into membrane"/>
    <property type="evidence" value="ECO:0007669"/>
    <property type="project" value="TreeGrafter"/>
</dbReference>
<evidence type="ECO:0000256" key="14">
    <source>
        <dbReference type="ARBA" id="ARBA00033245"/>
    </source>
</evidence>
<dbReference type="PANTHER" id="PTHR12428">
    <property type="entry name" value="OXA1"/>
    <property type="match status" value="1"/>
</dbReference>
<dbReference type="InterPro" id="IPR047196">
    <property type="entry name" value="YidC_ALB_C"/>
</dbReference>
<dbReference type="NCBIfam" id="NF002350">
    <property type="entry name" value="PRK01315.1"/>
    <property type="match status" value="1"/>
</dbReference>
<dbReference type="Proteomes" id="UP000217153">
    <property type="component" value="Chromosome"/>
</dbReference>
<dbReference type="RefSeq" id="WP_095680113.1">
    <property type="nucleotide sequence ID" value="NZ_CP016768.2"/>
</dbReference>
<dbReference type="InterPro" id="IPR001708">
    <property type="entry name" value="YidC/ALB3/OXA1/COX18"/>
</dbReference>
<dbReference type="InterPro" id="IPR028055">
    <property type="entry name" value="YidC/Oxa/ALB_C"/>
</dbReference>
<evidence type="ECO:0000313" key="20">
    <source>
        <dbReference type="EMBL" id="ASY08787.1"/>
    </source>
</evidence>
<evidence type="ECO:0000256" key="4">
    <source>
        <dbReference type="ARBA" id="ARBA00022448"/>
    </source>
</evidence>
<feature type="compositionally biased region" description="Basic residues" evidence="17">
    <location>
        <begin position="296"/>
        <end position="305"/>
    </location>
</feature>
<evidence type="ECO:0000256" key="15">
    <source>
        <dbReference type="ARBA" id="ARBA00033342"/>
    </source>
</evidence>
<evidence type="ECO:0000256" key="12">
    <source>
        <dbReference type="ARBA" id="ARBA00026028"/>
    </source>
</evidence>
<evidence type="ECO:0000256" key="11">
    <source>
        <dbReference type="ARBA" id="ARBA00025034"/>
    </source>
</evidence>
<dbReference type="AlphaFoldDB" id="A0A286S9J3"/>
<evidence type="ECO:0000256" key="1">
    <source>
        <dbReference type="ARBA" id="ARBA00004651"/>
    </source>
</evidence>
<evidence type="ECO:0000256" key="10">
    <source>
        <dbReference type="ARBA" id="ARBA00023186"/>
    </source>
</evidence>
<comment type="subcellular location">
    <subcellularLocation>
        <location evidence="1">Cell membrane</location>
        <topology evidence="1">Multi-pass membrane protein</topology>
    </subcellularLocation>
    <subcellularLocation>
        <location evidence="16">Membrane</location>
        <topology evidence="16">Multi-pass membrane protein</topology>
    </subcellularLocation>
</comment>
<dbReference type="GO" id="GO:0015031">
    <property type="term" value="P:protein transport"/>
    <property type="evidence" value="ECO:0007669"/>
    <property type="project" value="UniProtKB-KW"/>
</dbReference>
<dbReference type="OrthoDB" id="9780552at2"/>
<dbReference type="PANTHER" id="PTHR12428:SF65">
    <property type="entry name" value="CYTOCHROME C OXIDASE ASSEMBLY PROTEIN COX18, MITOCHONDRIAL"/>
    <property type="match status" value="1"/>
</dbReference>
<reference evidence="21" key="1">
    <citation type="submission" date="2016-10" db="EMBL/GenBank/DDBJ databases">
        <title>High microdiversification within the ubiquitous acI lineage of Actinobacteria.</title>
        <authorList>
            <person name="Neuenschwander S.M."/>
            <person name="Salcher M."/>
            <person name="Ghai R."/>
            <person name="Pernthaler J."/>
        </authorList>
    </citation>
    <scope>NUCLEOTIDE SEQUENCE [LARGE SCALE GENOMIC DNA]</scope>
</reference>
<accession>A0A286S9J3</accession>
<comment type="function">
    <text evidence="11">Required for the insertion and/or proper folding and/or complex formation of integral membrane proteins into the membrane. Involved in integration of membrane proteins that insert both dependently and independently of the Sec translocase complex, as well as at least some lipoproteins. Aids folding of multispanning membrane proteins.</text>
</comment>
<evidence type="ECO:0000313" key="21">
    <source>
        <dbReference type="Proteomes" id="UP000217153"/>
    </source>
</evidence>
<evidence type="ECO:0000256" key="8">
    <source>
        <dbReference type="ARBA" id="ARBA00022989"/>
    </source>
</evidence>
<feature type="transmembrane region" description="Helical" evidence="18">
    <location>
        <begin position="164"/>
        <end position="184"/>
    </location>
</feature>
<keyword evidence="8 18" id="KW-1133">Transmembrane helix</keyword>
<evidence type="ECO:0000256" key="3">
    <source>
        <dbReference type="ARBA" id="ARBA00015325"/>
    </source>
</evidence>
<keyword evidence="21" id="KW-1185">Reference proteome</keyword>
<sequence>MLDSILNGLYTAVSWVLVTFHDLLAFTNNTDLQWVVGIIALVILIRIILIPLFVKQIKSQRALTALQPHMKAIQKKYKDDRQKQSEEMMKLYKEHKTNPFASCFPILAQAPIFFALFWVLNSISQNQPRGLLKGEYLISAREASFFGAPLSGTFLGSSEFSTKAIAIVLIIFMSATTFTTQRQLMVKGMPKMDSSNNMMLQQQKIMLYLFPIIFAVTGVNFPIGVLIYWSTTNLWTWGQQYYVIKRNPAPGSPAYEELQKKKAAKGLLDEKSNNADGTTIVEDQPEQTGQRVQPKRDKKRKKKNR</sequence>
<feature type="domain" description="Membrane insertase YidC/Oxa/ALB C-terminal" evidence="19">
    <location>
        <begin position="34"/>
        <end position="244"/>
    </location>
</feature>
<dbReference type="CDD" id="cd20070">
    <property type="entry name" value="5TM_YidC_Alb3"/>
    <property type="match status" value="1"/>
</dbReference>
<evidence type="ECO:0000256" key="13">
    <source>
        <dbReference type="ARBA" id="ARBA00031538"/>
    </source>
</evidence>
<feature type="transmembrane region" description="Helical" evidence="18">
    <location>
        <begin position="7"/>
        <end position="26"/>
    </location>
</feature>
<keyword evidence="9 18" id="KW-0472">Membrane</keyword>
<organism evidence="20 21">
    <name type="scientific">Candidatus Nanopelagicus limnae</name>
    <dbReference type="NCBI Taxonomy" id="1884634"/>
    <lineage>
        <taxon>Bacteria</taxon>
        <taxon>Bacillati</taxon>
        <taxon>Actinomycetota</taxon>
        <taxon>Actinomycetes</taxon>
        <taxon>Candidatus Nanopelagicales</taxon>
        <taxon>Candidatus Nanopelagicaceae</taxon>
        <taxon>Candidatus Nanopelagicus</taxon>
    </lineage>
</organism>